<dbReference type="RefSeq" id="WP_198405234.1">
    <property type="nucleotide sequence ID" value="NZ_CP021404.1"/>
</dbReference>
<evidence type="ECO:0000259" key="5">
    <source>
        <dbReference type="PROSITE" id="PS51123"/>
    </source>
</evidence>
<dbReference type="AlphaFoldDB" id="A0A291M338"/>
<dbReference type="InterPro" id="IPR006664">
    <property type="entry name" value="OMP_bac"/>
</dbReference>
<dbReference type="InterPro" id="IPR050330">
    <property type="entry name" value="Bact_OuterMem_StrucFunc"/>
</dbReference>
<dbReference type="GO" id="GO:0009279">
    <property type="term" value="C:cell outer membrane"/>
    <property type="evidence" value="ECO:0007669"/>
    <property type="project" value="UniProtKB-SubCell"/>
</dbReference>
<evidence type="ECO:0000256" key="3">
    <source>
        <dbReference type="ARBA" id="ARBA00023237"/>
    </source>
</evidence>
<dbReference type="PRINTS" id="PR01021">
    <property type="entry name" value="OMPADOMAIN"/>
</dbReference>
<name>A0A291M338_9RHOB</name>
<organism evidence="6 7">
    <name type="scientific">Pacificitalea manganoxidans</name>
    <dbReference type="NCBI Taxonomy" id="1411902"/>
    <lineage>
        <taxon>Bacteria</taxon>
        <taxon>Pseudomonadati</taxon>
        <taxon>Pseudomonadota</taxon>
        <taxon>Alphaproteobacteria</taxon>
        <taxon>Rhodobacterales</taxon>
        <taxon>Paracoccaceae</taxon>
        <taxon>Pacificitalea</taxon>
    </lineage>
</organism>
<dbReference type="PROSITE" id="PS51123">
    <property type="entry name" value="OMPA_2"/>
    <property type="match status" value="1"/>
</dbReference>
<dbReference type="Proteomes" id="UP000219050">
    <property type="component" value="Chromosome"/>
</dbReference>
<evidence type="ECO:0000313" key="6">
    <source>
        <dbReference type="EMBL" id="ATI43324.1"/>
    </source>
</evidence>
<protein>
    <recommendedName>
        <fullName evidence="5">OmpA-like domain-containing protein</fullName>
    </recommendedName>
</protein>
<keyword evidence="7" id="KW-1185">Reference proteome</keyword>
<evidence type="ECO:0000256" key="2">
    <source>
        <dbReference type="ARBA" id="ARBA00023136"/>
    </source>
</evidence>
<evidence type="ECO:0000256" key="4">
    <source>
        <dbReference type="PROSITE-ProRule" id="PRU00473"/>
    </source>
</evidence>
<accession>A0A291M338</accession>
<sequence length="216" mass="23192">MSFTRNALIGAGLALATAACTPASRVEFDQVAGGDLDTGTFGNATMTNQQVMTGNQDGVLLNLARKFAAEAPTTITFAFNSDALDGAARATLDQQARWIAQYPSIRFRVYGHTDKVGSESYNKDLGLRRAYAAVNYLTSRGISRDRLEAVVSFGETQPLIVTEGRERRNRRTVTEVSGHYRAGGPPRIQDGKYALFSYNETVQSATETHAASGGGG</sequence>
<dbReference type="SUPFAM" id="SSF103088">
    <property type="entry name" value="OmpA-like"/>
    <property type="match status" value="1"/>
</dbReference>
<keyword evidence="2 4" id="KW-0472">Membrane</keyword>
<evidence type="ECO:0000313" key="7">
    <source>
        <dbReference type="Proteomes" id="UP000219050"/>
    </source>
</evidence>
<dbReference type="Pfam" id="PF00691">
    <property type="entry name" value="OmpA"/>
    <property type="match status" value="1"/>
</dbReference>
<dbReference type="KEGG" id="cmag:CBW24_05390"/>
<comment type="subcellular location">
    <subcellularLocation>
        <location evidence="1">Cell outer membrane</location>
    </subcellularLocation>
</comment>
<dbReference type="InterPro" id="IPR006665">
    <property type="entry name" value="OmpA-like"/>
</dbReference>
<gene>
    <name evidence="6" type="ORF">CBW24_05390</name>
</gene>
<dbReference type="EMBL" id="CP021404">
    <property type="protein sequence ID" value="ATI43324.1"/>
    <property type="molecule type" value="Genomic_DNA"/>
</dbReference>
<dbReference type="PANTHER" id="PTHR30329:SF21">
    <property type="entry name" value="LIPOPROTEIN YIAD-RELATED"/>
    <property type="match status" value="1"/>
</dbReference>
<dbReference type="Gene3D" id="3.30.1330.60">
    <property type="entry name" value="OmpA-like domain"/>
    <property type="match status" value="1"/>
</dbReference>
<dbReference type="InterPro" id="IPR036737">
    <property type="entry name" value="OmpA-like_sf"/>
</dbReference>
<reference evidence="6 7" key="1">
    <citation type="submission" date="2017-05" db="EMBL/GenBank/DDBJ databases">
        <title>Comparative genomic and metabolic analysis of manganese-oxidizing mechanisms in Celeribater manganoxidans DY25T: its adaption to the environment of polymetallic nodule.</title>
        <authorList>
            <person name="Wang X."/>
        </authorList>
    </citation>
    <scope>NUCLEOTIDE SEQUENCE [LARGE SCALE GENOMIC DNA]</scope>
    <source>
        <strain evidence="6 7">DY25</strain>
    </source>
</reference>
<proteinExistence type="predicted"/>
<keyword evidence="3" id="KW-0998">Cell outer membrane</keyword>
<dbReference type="PANTHER" id="PTHR30329">
    <property type="entry name" value="STATOR ELEMENT OF FLAGELLAR MOTOR COMPLEX"/>
    <property type="match status" value="1"/>
</dbReference>
<dbReference type="PROSITE" id="PS51257">
    <property type="entry name" value="PROKAR_LIPOPROTEIN"/>
    <property type="match status" value="1"/>
</dbReference>
<feature type="domain" description="OmpA-like" evidence="5">
    <location>
        <begin position="64"/>
        <end position="180"/>
    </location>
</feature>
<evidence type="ECO:0000256" key="1">
    <source>
        <dbReference type="ARBA" id="ARBA00004442"/>
    </source>
</evidence>
<dbReference type="CDD" id="cd07185">
    <property type="entry name" value="OmpA_C-like"/>
    <property type="match status" value="1"/>
</dbReference>